<proteinExistence type="predicted"/>
<sequence length="106" mass="11235">MGAVKTMWASKKVYLVAALMCLVAAYLVFVHQVSAQTAVDILIFGLGLLGLSIADALKQHQNAVLALFLSLAKAGEDYERHDAPALRQDSVVVVGEAAAVVREVKG</sequence>
<evidence type="ECO:0000313" key="1">
    <source>
        <dbReference type="EMBL" id="MFC6645462.1"/>
    </source>
</evidence>
<accession>A0ABW1Z7P0</accession>
<dbReference type="EMBL" id="JBHSWI010000001">
    <property type="protein sequence ID" value="MFC6645462.1"/>
    <property type="molecule type" value="Genomic_DNA"/>
</dbReference>
<organism evidence="1 2">
    <name type="scientific">Granulicella cerasi</name>
    <dbReference type="NCBI Taxonomy" id="741063"/>
    <lineage>
        <taxon>Bacteria</taxon>
        <taxon>Pseudomonadati</taxon>
        <taxon>Acidobacteriota</taxon>
        <taxon>Terriglobia</taxon>
        <taxon>Terriglobales</taxon>
        <taxon>Acidobacteriaceae</taxon>
        <taxon>Granulicella</taxon>
    </lineage>
</organism>
<dbReference type="Proteomes" id="UP001596391">
    <property type="component" value="Unassembled WGS sequence"/>
</dbReference>
<dbReference type="RefSeq" id="WP_263371831.1">
    <property type="nucleotide sequence ID" value="NZ_JAGSYD010000003.1"/>
</dbReference>
<protein>
    <submittedName>
        <fullName evidence="1">Uncharacterized protein</fullName>
    </submittedName>
</protein>
<comment type="caution">
    <text evidence="1">The sequence shown here is derived from an EMBL/GenBank/DDBJ whole genome shotgun (WGS) entry which is preliminary data.</text>
</comment>
<reference evidence="2" key="1">
    <citation type="journal article" date="2019" name="Int. J. Syst. Evol. Microbiol.">
        <title>The Global Catalogue of Microorganisms (GCM) 10K type strain sequencing project: providing services to taxonomists for standard genome sequencing and annotation.</title>
        <authorList>
            <consortium name="The Broad Institute Genomics Platform"/>
            <consortium name="The Broad Institute Genome Sequencing Center for Infectious Disease"/>
            <person name="Wu L."/>
            <person name="Ma J."/>
        </authorList>
    </citation>
    <scope>NUCLEOTIDE SEQUENCE [LARGE SCALE GENOMIC DNA]</scope>
    <source>
        <strain evidence="2">CGMCC 1.16026</strain>
    </source>
</reference>
<name>A0ABW1Z7P0_9BACT</name>
<evidence type="ECO:0000313" key="2">
    <source>
        <dbReference type="Proteomes" id="UP001596391"/>
    </source>
</evidence>
<keyword evidence="2" id="KW-1185">Reference proteome</keyword>
<gene>
    <name evidence="1" type="ORF">ACFQBQ_07655</name>
</gene>